<feature type="compositionally biased region" description="Polar residues" evidence="1">
    <location>
        <begin position="139"/>
        <end position="152"/>
    </location>
</feature>
<name>A0A7J7ZY48_MYOMY</name>
<dbReference type="EMBL" id="JABWUV010000002">
    <property type="protein sequence ID" value="KAF6379183.1"/>
    <property type="molecule type" value="Genomic_DNA"/>
</dbReference>
<evidence type="ECO:0000256" key="1">
    <source>
        <dbReference type="SAM" id="MobiDB-lite"/>
    </source>
</evidence>
<protein>
    <submittedName>
        <fullName evidence="2">Uncharacterized protein</fullName>
    </submittedName>
</protein>
<organism evidence="2 3">
    <name type="scientific">Myotis myotis</name>
    <name type="common">Greater mouse-eared bat</name>
    <name type="synonym">Vespertilio myotis</name>
    <dbReference type="NCBI Taxonomy" id="51298"/>
    <lineage>
        <taxon>Eukaryota</taxon>
        <taxon>Metazoa</taxon>
        <taxon>Chordata</taxon>
        <taxon>Craniata</taxon>
        <taxon>Vertebrata</taxon>
        <taxon>Euteleostomi</taxon>
        <taxon>Mammalia</taxon>
        <taxon>Eutheria</taxon>
        <taxon>Laurasiatheria</taxon>
        <taxon>Chiroptera</taxon>
        <taxon>Yangochiroptera</taxon>
        <taxon>Vespertilionidae</taxon>
        <taxon>Myotis</taxon>
    </lineage>
</organism>
<evidence type="ECO:0000313" key="3">
    <source>
        <dbReference type="Proteomes" id="UP000527355"/>
    </source>
</evidence>
<reference evidence="2 3" key="1">
    <citation type="journal article" date="2020" name="Nature">
        <title>Six reference-quality genomes reveal evolution of bat adaptations.</title>
        <authorList>
            <person name="Jebb D."/>
            <person name="Huang Z."/>
            <person name="Pippel M."/>
            <person name="Hughes G.M."/>
            <person name="Lavrichenko K."/>
            <person name="Devanna P."/>
            <person name="Winkler S."/>
            <person name="Jermiin L.S."/>
            <person name="Skirmuntt E.C."/>
            <person name="Katzourakis A."/>
            <person name="Burkitt-Gray L."/>
            <person name="Ray D.A."/>
            <person name="Sullivan K.A.M."/>
            <person name="Roscito J.G."/>
            <person name="Kirilenko B.M."/>
            <person name="Davalos L.M."/>
            <person name="Corthals A.P."/>
            <person name="Power M.L."/>
            <person name="Jones G."/>
            <person name="Ransome R.D."/>
            <person name="Dechmann D.K.N."/>
            <person name="Locatelli A.G."/>
            <person name="Puechmaille S.J."/>
            <person name="Fedrigo O."/>
            <person name="Jarvis E.D."/>
            <person name="Hiller M."/>
            <person name="Vernes S.C."/>
            <person name="Myers E.W."/>
            <person name="Teeling E.C."/>
        </authorList>
    </citation>
    <scope>NUCLEOTIDE SEQUENCE [LARGE SCALE GENOMIC DNA]</scope>
    <source>
        <strain evidence="2">MMyoMyo1</strain>
        <tissue evidence="2">Flight muscle</tissue>
    </source>
</reference>
<gene>
    <name evidence="2" type="ORF">mMyoMyo1_010003</name>
</gene>
<proteinExistence type="predicted"/>
<accession>A0A7J7ZY48</accession>
<feature type="region of interest" description="Disordered" evidence="1">
    <location>
        <begin position="120"/>
        <end position="179"/>
    </location>
</feature>
<evidence type="ECO:0000313" key="2">
    <source>
        <dbReference type="EMBL" id="KAF6379183.1"/>
    </source>
</evidence>
<sequence>MLCAQSRRTSELALRCVRRGMRSLPVSFLSSSQSSPTVSQASEGRRPCVRPAAPHSRPAKRRLTGVSAAPAPPPGPGPRSGERGDRASLRAAARGRRARGLVGTPPARARSGVLNIQIGAQNAGRRGSQARVPAVRGDGNQSRADLRVSSSFPAGAGGPRRESHGLGPALLPGRAAVPC</sequence>
<comment type="caution">
    <text evidence="2">The sequence shown here is derived from an EMBL/GenBank/DDBJ whole genome shotgun (WGS) entry which is preliminary data.</text>
</comment>
<keyword evidence="3" id="KW-1185">Reference proteome</keyword>
<dbReference type="Proteomes" id="UP000527355">
    <property type="component" value="Unassembled WGS sequence"/>
</dbReference>
<dbReference type="AlphaFoldDB" id="A0A7J7ZY48"/>
<feature type="region of interest" description="Disordered" evidence="1">
    <location>
        <begin position="25"/>
        <end position="107"/>
    </location>
</feature>
<feature type="compositionally biased region" description="Low complexity" evidence="1">
    <location>
        <begin position="25"/>
        <end position="42"/>
    </location>
</feature>